<feature type="non-terminal residue" evidence="2">
    <location>
        <position position="1"/>
    </location>
</feature>
<keyword evidence="1" id="KW-0472">Membrane</keyword>
<organism evidence="2 3">
    <name type="scientific">Candidatus Woesebacteria bacterium GW2011_GWC2_31_9</name>
    <dbReference type="NCBI Taxonomy" id="1618586"/>
    <lineage>
        <taxon>Bacteria</taxon>
        <taxon>Candidatus Woeseibacteriota</taxon>
    </lineage>
</organism>
<name>A0A0F9YI33_9BACT</name>
<feature type="transmembrane region" description="Helical" evidence="1">
    <location>
        <begin position="12"/>
        <end position="31"/>
    </location>
</feature>
<protein>
    <submittedName>
        <fullName evidence="2">Uncharacterized protein</fullName>
    </submittedName>
</protein>
<keyword evidence="1" id="KW-1133">Transmembrane helix</keyword>
<comment type="caution">
    <text evidence="2">The sequence shown here is derived from an EMBL/GenBank/DDBJ whole genome shotgun (WGS) entry which is preliminary data.</text>
</comment>
<evidence type="ECO:0000313" key="3">
    <source>
        <dbReference type="Proteomes" id="UP000034803"/>
    </source>
</evidence>
<evidence type="ECO:0000256" key="1">
    <source>
        <dbReference type="SAM" id="Phobius"/>
    </source>
</evidence>
<gene>
    <name evidence="2" type="ORF">UR21_C0014G0019</name>
</gene>
<dbReference type="Proteomes" id="UP000034803">
    <property type="component" value="Unassembled WGS sequence"/>
</dbReference>
<keyword evidence="1" id="KW-0812">Transmembrane</keyword>
<evidence type="ECO:0000313" key="2">
    <source>
        <dbReference type="EMBL" id="KKP31189.1"/>
    </source>
</evidence>
<dbReference type="AlphaFoldDB" id="A0A0F9YI33"/>
<sequence>EPQLPEAGTSWPTILGTGFGIFIILGALLLAL</sequence>
<dbReference type="EMBL" id="LBOI01000014">
    <property type="protein sequence ID" value="KKP31189.1"/>
    <property type="molecule type" value="Genomic_DNA"/>
</dbReference>
<accession>A0A0F9YI33</accession>
<reference evidence="2 3" key="1">
    <citation type="journal article" date="2015" name="Nature">
        <title>rRNA introns, odd ribosomes, and small enigmatic genomes across a large radiation of phyla.</title>
        <authorList>
            <person name="Brown C.T."/>
            <person name="Hug L.A."/>
            <person name="Thomas B.C."/>
            <person name="Sharon I."/>
            <person name="Castelle C.J."/>
            <person name="Singh A."/>
            <person name="Wilkins M.J."/>
            <person name="Williams K.H."/>
            <person name="Banfield J.F."/>
        </authorList>
    </citation>
    <scope>NUCLEOTIDE SEQUENCE [LARGE SCALE GENOMIC DNA]</scope>
</reference>
<proteinExistence type="predicted"/>